<proteinExistence type="predicted"/>
<dbReference type="Proteomes" id="UP001596445">
    <property type="component" value="Unassembled WGS sequence"/>
</dbReference>
<dbReference type="InterPro" id="IPR003594">
    <property type="entry name" value="HATPase_dom"/>
</dbReference>
<dbReference type="AlphaFoldDB" id="A0ABD5W3Z5"/>
<keyword evidence="11" id="KW-1185">Reference proteome</keyword>
<dbReference type="Gene3D" id="3.30.565.10">
    <property type="entry name" value="Histidine kinase-like ATPase, C-terminal domain"/>
    <property type="match status" value="1"/>
</dbReference>
<feature type="domain" description="Histidine kinase" evidence="7">
    <location>
        <begin position="267"/>
        <end position="475"/>
    </location>
</feature>
<dbReference type="PROSITE" id="PS50109">
    <property type="entry name" value="HIS_KIN"/>
    <property type="match status" value="1"/>
</dbReference>
<feature type="coiled-coil region" evidence="6">
    <location>
        <begin position="114"/>
        <end position="141"/>
    </location>
</feature>
<evidence type="ECO:0000259" key="7">
    <source>
        <dbReference type="PROSITE" id="PS50109"/>
    </source>
</evidence>
<dbReference type="InterPro" id="IPR013767">
    <property type="entry name" value="PAS_fold"/>
</dbReference>
<dbReference type="SUPFAM" id="SSF47384">
    <property type="entry name" value="Homodimeric domain of signal transducing histidine kinase"/>
    <property type="match status" value="1"/>
</dbReference>
<dbReference type="CDD" id="cd00130">
    <property type="entry name" value="PAS"/>
    <property type="match status" value="2"/>
</dbReference>
<dbReference type="NCBIfam" id="TIGR00229">
    <property type="entry name" value="sensory_box"/>
    <property type="match status" value="2"/>
</dbReference>
<evidence type="ECO:0000256" key="6">
    <source>
        <dbReference type="SAM" id="Coils"/>
    </source>
</evidence>
<protein>
    <recommendedName>
        <fullName evidence="2">histidine kinase</fullName>
        <ecNumber evidence="2">2.7.13.3</ecNumber>
    </recommendedName>
</protein>
<dbReference type="InterPro" id="IPR036097">
    <property type="entry name" value="HisK_dim/P_sf"/>
</dbReference>
<evidence type="ECO:0000259" key="9">
    <source>
        <dbReference type="PROSITE" id="PS50113"/>
    </source>
</evidence>
<evidence type="ECO:0000256" key="5">
    <source>
        <dbReference type="ARBA" id="ARBA00022777"/>
    </source>
</evidence>
<sequence>MNIDSVRKYQALVEHSTDGITLVDEAGVIQFKSESAERVIGYEPEALVGENVFEYVHPADRPRVRETFEEVVNSPSGTTGAAEYRFDHGTESWTWMESTLVNRTGTELDGYVINTRDISERKAHERELEEERRKYSTLVEQSNDGIAIIQDGHIVFANAQFERLSGYDEHELLDRSFLRVVAPEDRDLVEKRYQKRFDSEAEVPPSRYEIRVLTSDGNHRVVELSVAKIQYEGNDASLAMVRDVTERKSYEEALEEVNTELELLNRMVRHDIRNDMSVILAWGQLVEDHVDEAGREHLDKILASGEHVVELTEIARDYVEMLTSDGDLERKPVALAEVLETELALRRESFPEAEFHLRGEIPDVEVLANEMLGSVFRNLLTNAVQHNDNDTPIVELTAEQRDDDVVVQVADNGPGIPDSQKETVFGKGEKGLDSPSTGIGLYLVYTLVTQYGGTVDIEDNDPHGAVFSVRLPLAE</sequence>
<dbReference type="CDD" id="cd00075">
    <property type="entry name" value="HATPase"/>
    <property type="match status" value="1"/>
</dbReference>
<dbReference type="Gene3D" id="3.30.450.20">
    <property type="entry name" value="PAS domain"/>
    <property type="match status" value="2"/>
</dbReference>
<feature type="domain" description="PAC" evidence="9">
    <location>
        <begin position="206"/>
        <end position="256"/>
    </location>
</feature>
<dbReference type="InterPro" id="IPR013655">
    <property type="entry name" value="PAS_fold_3"/>
</dbReference>
<dbReference type="RefSeq" id="WP_267161658.1">
    <property type="nucleotide sequence ID" value="NZ_CP112972.1"/>
</dbReference>
<feature type="domain" description="PAS" evidence="8">
    <location>
        <begin position="5"/>
        <end position="75"/>
    </location>
</feature>
<gene>
    <name evidence="10" type="ORF">ACFQQG_13030</name>
</gene>
<dbReference type="PROSITE" id="PS50113">
    <property type="entry name" value="PAC"/>
    <property type="match status" value="1"/>
</dbReference>
<feature type="domain" description="PAS" evidence="8">
    <location>
        <begin position="151"/>
        <end position="200"/>
    </location>
</feature>
<keyword evidence="4" id="KW-0808">Transferase</keyword>
<dbReference type="InterPro" id="IPR005467">
    <property type="entry name" value="His_kinase_dom"/>
</dbReference>
<dbReference type="GO" id="GO:0004673">
    <property type="term" value="F:protein histidine kinase activity"/>
    <property type="evidence" value="ECO:0007669"/>
    <property type="project" value="UniProtKB-EC"/>
</dbReference>
<dbReference type="GeneID" id="76631001"/>
<evidence type="ECO:0000256" key="4">
    <source>
        <dbReference type="ARBA" id="ARBA00022679"/>
    </source>
</evidence>
<evidence type="ECO:0000313" key="11">
    <source>
        <dbReference type="Proteomes" id="UP001596445"/>
    </source>
</evidence>
<dbReference type="PANTHER" id="PTHR43304">
    <property type="entry name" value="PHYTOCHROME-LIKE PROTEIN CPH1"/>
    <property type="match status" value="1"/>
</dbReference>
<keyword evidence="3" id="KW-0597">Phosphoprotein</keyword>
<accession>A0ABD5W3Z5</accession>
<dbReference type="Gene3D" id="1.10.287.130">
    <property type="match status" value="1"/>
</dbReference>
<dbReference type="Pfam" id="PF00989">
    <property type="entry name" value="PAS"/>
    <property type="match status" value="1"/>
</dbReference>
<dbReference type="SMART" id="SM00388">
    <property type="entry name" value="HisKA"/>
    <property type="match status" value="1"/>
</dbReference>
<evidence type="ECO:0000259" key="8">
    <source>
        <dbReference type="PROSITE" id="PS50112"/>
    </source>
</evidence>
<name>A0ABD5W3Z5_9EURY</name>
<comment type="caution">
    <text evidence="10">The sequence shown here is derived from an EMBL/GenBank/DDBJ whole genome shotgun (WGS) entry which is preliminary data.</text>
</comment>
<dbReference type="InterPro" id="IPR000014">
    <property type="entry name" value="PAS"/>
</dbReference>
<keyword evidence="6" id="KW-0175">Coiled coil</keyword>
<dbReference type="SUPFAM" id="SSF55785">
    <property type="entry name" value="PYP-like sensor domain (PAS domain)"/>
    <property type="match status" value="2"/>
</dbReference>
<dbReference type="PRINTS" id="PR00344">
    <property type="entry name" value="BCTRLSENSOR"/>
</dbReference>
<evidence type="ECO:0000256" key="1">
    <source>
        <dbReference type="ARBA" id="ARBA00000085"/>
    </source>
</evidence>
<dbReference type="PANTHER" id="PTHR43304:SF1">
    <property type="entry name" value="PAC DOMAIN-CONTAINING PROTEIN"/>
    <property type="match status" value="1"/>
</dbReference>
<evidence type="ECO:0000256" key="2">
    <source>
        <dbReference type="ARBA" id="ARBA00012438"/>
    </source>
</evidence>
<dbReference type="CDD" id="cd00082">
    <property type="entry name" value="HisKA"/>
    <property type="match status" value="1"/>
</dbReference>
<dbReference type="Pfam" id="PF08447">
    <property type="entry name" value="PAS_3"/>
    <property type="match status" value="1"/>
</dbReference>
<evidence type="ECO:0000313" key="10">
    <source>
        <dbReference type="EMBL" id="MFC7058923.1"/>
    </source>
</evidence>
<dbReference type="InterPro" id="IPR036890">
    <property type="entry name" value="HATPase_C_sf"/>
</dbReference>
<dbReference type="SMART" id="SM00091">
    <property type="entry name" value="PAS"/>
    <property type="match status" value="2"/>
</dbReference>
<comment type="catalytic activity">
    <reaction evidence="1">
        <text>ATP + protein L-histidine = ADP + protein N-phospho-L-histidine.</text>
        <dbReference type="EC" id="2.7.13.3"/>
    </reaction>
</comment>
<dbReference type="Pfam" id="PF02518">
    <property type="entry name" value="HATPase_c"/>
    <property type="match status" value="1"/>
</dbReference>
<dbReference type="InterPro" id="IPR001610">
    <property type="entry name" value="PAC"/>
</dbReference>
<dbReference type="PROSITE" id="PS50112">
    <property type="entry name" value="PAS"/>
    <property type="match status" value="2"/>
</dbReference>
<reference evidence="10 11" key="1">
    <citation type="journal article" date="2019" name="Int. J. Syst. Evol. Microbiol.">
        <title>The Global Catalogue of Microorganisms (GCM) 10K type strain sequencing project: providing services to taxonomists for standard genome sequencing and annotation.</title>
        <authorList>
            <consortium name="The Broad Institute Genomics Platform"/>
            <consortium name="The Broad Institute Genome Sequencing Center for Infectious Disease"/>
            <person name="Wu L."/>
            <person name="Ma J."/>
        </authorList>
    </citation>
    <scope>NUCLEOTIDE SEQUENCE [LARGE SCALE GENOMIC DNA]</scope>
    <source>
        <strain evidence="10 11">JCM 30072</strain>
    </source>
</reference>
<dbReference type="SMART" id="SM00086">
    <property type="entry name" value="PAC"/>
    <property type="match status" value="2"/>
</dbReference>
<dbReference type="InterPro" id="IPR052162">
    <property type="entry name" value="Sensor_kinase/Photoreceptor"/>
</dbReference>
<dbReference type="InterPro" id="IPR004358">
    <property type="entry name" value="Sig_transdc_His_kin-like_C"/>
</dbReference>
<dbReference type="InterPro" id="IPR035965">
    <property type="entry name" value="PAS-like_dom_sf"/>
</dbReference>
<keyword evidence="5" id="KW-0418">Kinase</keyword>
<dbReference type="SMART" id="SM00387">
    <property type="entry name" value="HATPase_c"/>
    <property type="match status" value="1"/>
</dbReference>
<dbReference type="InterPro" id="IPR000700">
    <property type="entry name" value="PAS-assoc_C"/>
</dbReference>
<dbReference type="SUPFAM" id="SSF55874">
    <property type="entry name" value="ATPase domain of HSP90 chaperone/DNA topoisomerase II/histidine kinase"/>
    <property type="match status" value="1"/>
</dbReference>
<dbReference type="EMBL" id="JBHSZI010000001">
    <property type="protein sequence ID" value="MFC7058923.1"/>
    <property type="molecule type" value="Genomic_DNA"/>
</dbReference>
<evidence type="ECO:0000256" key="3">
    <source>
        <dbReference type="ARBA" id="ARBA00022553"/>
    </source>
</evidence>
<organism evidence="10 11">
    <name type="scientific">Halovenus salina</name>
    <dbReference type="NCBI Taxonomy" id="1510225"/>
    <lineage>
        <taxon>Archaea</taxon>
        <taxon>Methanobacteriati</taxon>
        <taxon>Methanobacteriota</taxon>
        <taxon>Stenosarchaea group</taxon>
        <taxon>Halobacteria</taxon>
        <taxon>Halobacteriales</taxon>
        <taxon>Haloarculaceae</taxon>
        <taxon>Halovenus</taxon>
    </lineage>
</organism>
<dbReference type="InterPro" id="IPR003661">
    <property type="entry name" value="HisK_dim/P_dom"/>
</dbReference>
<dbReference type="EC" id="2.7.13.3" evidence="2"/>